<dbReference type="SUPFAM" id="SSF56601">
    <property type="entry name" value="beta-lactamase/transpeptidase-like"/>
    <property type="match status" value="1"/>
</dbReference>
<feature type="transmembrane region" description="Helical" evidence="16">
    <location>
        <begin position="48"/>
        <end position="72"/>
    </location>
</feature>
<evidence type="ECO:0000256" key="9">
    <source>
        <dbReference type="ARBA" id="ARBA00022960"/>
    </source>
</evidence>
<dbReference type="GO" id="GO:0009252">
    <property type="term" value="P:peptidoglycan biosynthetic process"/>
    <property type="evidence" value="ECO:0007669"/>
    <property type="project" value="UniProtKB-UniPathway"/>
</dbReference>
<dbReference type="Gene3D" id="3.40.710.10">
    <property type="entry name" value="DD-peptidase/beta-lactamase superfamily"/>
    <property type="match status" value="1"/>
</dbReference>
<evidence type="ECO:0000256" key="7">
    <source>
        <dbReference type="ARBA" id="ARBA00022679"/>
    </source>
</evidence>
<keyword evidence="6" id="KW-0328">Glycosyltransferase</keyword>
<dbReference type="Pfam" id="PF00905">
    <property type="entry name" value="Transpeptidase"/>
    <property type="match status" value="1"/>
</dbReference>
<sequence>MTKPKTNSKSQRSKSSGKKATAGGKKPSRGRSRKTASRKTARHWGLRLASWSLVLTIWAGVILAGVVGWYAYDLPDVDSIEEMTRRPSIRLVSADGVQLASYGDFYGEPITVDQLPPHLPQAILAIEDRRFYSHFGIDLLGIARAMVRNVSAGRFVQGGSTITQQLAKNLFLSPDRTLKRKIQEALLAIRLEQRFTKDQILSLYMNRVFLGTGSFGFDAAARQYFGKPARDVTLYEAALLAGLLKAPSRYNPARDQARADSRTALVIGAMVDAGYISEAQARQSLQTKARGRPRAGRQARYFADWIMRQIEGYVGAVDDDLTIITTLNAHTQKVAEQELTALLEKQGAASAVEQGAVIVLSPNGAIRAMVGGRDYRSSQFNRATQALRQPGSAFKPFVFLAGLEQGMTPDTRMTDAPLRIKGWAPRNYGGRYYGDVTLREAMARSMNSVAVQVSERSGRENVAEVARRLGISSKLDTSASIALGTSEVTLLDLTGAYAAFANGGRGVWPYGIEEVRGRGGKLLFRRDGTGTGRVVARERLLMMNDMLSSVVSWGTGKAAQLDRRAAGKTGTSQDFRDAWFVGYTGELVAGVWFGNDSGAPMKKVTGSSLPAQLWQRVMTSALEGVTPQGVPGVGPATAPGDAIAAVERPGTLEAETSDAEESGGFIGRILKNLGVSGSGESQEPQRNWDPFRNDEDR</sequence>
<dbReference type="PANTHER" id="PTHR32282">
    <property type="entry name" value="BINDING PROTEIN TRANSPEPTIDASE, PUTATIVE-RELATED"/>
    <property type="match status" value="1"/>
</dbReference>
<dbReference type="GO" id="GO:0071555">
    <property type="term" value="P:cell wall organization"/>
    <property type="evidence" value="ECO:0007669"/>
    <property type="project" value="UniProtKB-KW"/>
</dbReference>
<dbReference type="InterPro" id="IPR050396">
    <property type="entry name" value="Glycosyltr_51/Transpeptidase"/>
</dbReference>
<feature type="region of interest" description="Disordered" evidence="15">
    <location>
        <begin position="1"/>
        <end position="39"/>
    </location>
</feature>
<evidence type="ECO:0000256" key="6">
    <source>
        <dbReference type="ARBA" id="ARBA00022676"/>
    </source>
</evidence>
<gene>
    <name evidence="19" type="ORF">FKG95_22180</name>
</gene>
<dbReference type="Gene3D" id="1.10.3810.10">
    <property type="entry name" value="Biosynthetic peptidoglycan transglycosylase-like"/>
    <property type="match status" value="1"/>
</dbReference>
<evidence type="ECO:0000256" key="15">
    <source>
        <dbReference type="SAM" id="MobiDB-lite"/>
    </source>
</evidence>
<dbReference type="Pfam" id="PF00912">
    <property type="entry name" value="Transgly"/>
    <property type="match status" value="1"/>
</dbReference>
<keyword evidence="8" id="KW-0378">Hydrolase</keyword>
<evidence type="ECO:0000256" key="3">
    <source>
        <dbReference type="ARBA" id="ARBA00007739"/>
    </source>
</evidence>
<evidence type="ECO:0000313" key="20">
    <source>
        <dbReference type="Proteomes" id="UP000315252"/>
    </source>
</evidence>
<keyword evidence="5" id="KW-0645">Protease</keyword>
<keyword evidence="16" id="KW-1133">Transmembrane helix</keyword>
<comment type="catalytic activity">
    <reaction evidence="14">
        <text>[GlcNAc-(1-&gt;4)-Mur2Ac(oyl-L-Ala-gamma-D-Glu-L-Lys-D-Ala-D-Ala)](n)-di-trans,octa-cis-undecaprenyl diphosphate + beta-D-GlcNAc-(1-&gt;4)-Mur2Ac(oyl-L-Ala-gamma-D-Glu-L-Lys-D-Ala-D-Ala)-di-trans,octa-cis-undecaprenyl diphosphate = [GlcNAc-(1-&gt;4)-Mur2Ac(oyl-L-Ala-gamma-D-Glu-L-Lys-D-Ala-D-Ala)](n+1)-di-trans,octa-cis-undecaprenyl diphosphate + di-trans,octa-cis-undecaprenyl diphosphate + H(+)</text>
        <dbReference type="Rhea" id="RHEA:23708"/>
        <dbReference type="Rhea" id="RHEA-COMP:9602"/>
        <dbReference type="Rhea" id="RHEA-COMP:9603"/>
        <dbReference type="ChEBI" id="CHEBI:15378"/>
        <dbReference type="ChEBI" id="CHEBI:58405"/>
        <dbReference type="ChEBI" id="CHEBI:60033"/>
        <dbReference type="ChEBI" id="CHEBI:78435"/>
        <dbReference type="EC" id="2.4.99.28"/>
    </reaction>
</comment>
<evidence type="ECO:0000256" key="12">
    <source>
        <dbReference type="ARBA" id="ARBA00023316"/>
    </source>
</evidence>
<dbReference type="EMBL" id="VHSH01000008">
    <property type="protein sequence ID" value="TQV76340.1"/>
    <property type="molecule type" value="Genomic_DNA"/>
</dbReference>
<evidence type="ECO:0000256" key="11">
    <source>
        <dbReference type="ARBA" id="ARBA00023268"/>
    </source>
</evidence>
<comment type="catalytic activity">
    <reaction evidence="13">
        <text>Preferential cleavage: (Ac)2-L-Lys-D-Ala-|-D-Ala. Also transpeptidation of peptidyl-alanyl moieties that are N-acyl substituents of D-alanine.</text>
        <dbReference type="EC" id="3.4.16.4"/>
    </reaction>
</comment>
<evidence type="ECO:0000256" key="2">
    <source>
        <dbReference type="ARBA" id="ARBA00007090"/>
    </source>
</evidence>
<keyword evidence="9" id="KW-0133">Cell shape</keyword>
<keyword evidence="4" id="KW-0121">Carboxypeptidase</keyword>
<dbReference type="GO" id="GO:0006508">
    <property type="term" value="P:proteolysis"/>
    <property type="evidence" value="ECO:0007669"/>
    <property type="project" value="UniProtKB-KW"/>
</dbReference>
<dbReference type="GO" id="GO:0008360">
    <property type="term" value="P:regulation of cell shape"/>
    <property type="evidence" value="ECO:0007669"/>
    <property type="project" value="UniProtKB-KW"/>
</dbReference>
<dbReference type="GO" id="GO:0008955">
    <property type="term" value="F:peptidoglycan glycosyltransferase activity"/>
    <property type="evidence" value="ECO:0007669"/>
    <property type="project" value="UniProtKB-EC"/>
</dbReference>
<evidence type="ECO:0000313" key="19">
    <source>
        <dbReference type="EMBL" id="TQV76340.1"/>
    </source>
</evidence>
<dbReference type="AlphaFoldDB" id="A0A545TGG8"/>
<keyword evidence="20" id="KW-1185">Reference proteome</keyword>
<feature type="compositionally biased region" description="Basic residues" evidence="15">
    <location>
        <begin position="26"/>
        <end position="39"/>
    </location>
</feature>
<dbReference type="InterPro" id="IPR001264">
    <property type="entry name" value="Glyco_trans_51"/>
</dbReference>
<dbReference type="InterPro" id="IPR023346">
    <property type="entry name" value="Lysozyme-like_dom_sf"/>
</dbReference>
<dbReference type="GO" id="GO:0030288">
    <property type="term" value="C:outer membrane-bounded periplasmic space"/>
    <property type="evidence" value="ECO:0007669"/>
    <property type="project" value="TreeGrafter"/>
</dbReference>
<keyword evidence="16" id="KW-0812">Transmembrane</keyword>
<dbReference type="InterPro" id="IPR012338">
    <property type="entry name" value="Beta-lactam/transpept-like"/>
</dbReference>
<keyword evidence="12" id="KW-0961">Cell wall biogenesis/degradation</keyword>
<keyword evidence="16" id="KW-0472">Membrane</keyword>
<feature type="compositionally biased region" description="Low complexity" evidence="15">
    <location>
        <begin position="1"/>
        <end position="10"/>
    </location>
</feature>
<comment type="pathway">
    <text evidence="1">Cell wall biogenesis; peptidoglycan biosynthesis.</text>
</comment>
<comment type="caution">
    <text evidence="19">The sequence shown here is derived from an EMBL/GenBank/DDBJ whole genome shotgun (WGS) entry which is preliminary data.</text>
</comment>
<dbReference type="SUPFAM" id="SSF53955">
    <property type="entry name" value="Lysozyme-like"/>
    <property type="match status" value="1"/>
</dbReference>
<dbReference type="Proteomes" id="UP000315252">
    <property type="component" value="Unassembled WGS sequence"/>
</dbReference>
<dbReference type="PANTHER" id="PTHR32282:SF33">
    <property type="entry name" value="PEPTIDOGLYCAN GLYCOSYLTRANSFERASE"/>
    <property type="match status" value="1"/>
</dbReference>
<dbReference type="GO" id="GO:0009002">
    <property type="term" value="F:serine-type D-Ala-D-Ala carboxypeptidase activity"/>
    <property type="evidence" value="ECO:0007669"/>
    <property type="project" value="UniProtKB-EC"/>
</dbReference>
<keyword evidence="11" id="KW-0511">Multifunctional enzyme</keyword>
<dbReference type="FunFam" id="1.10.3810.10:FF:000001">
    <property type="entry name" value="Penicillin-binding protein 1A"/>
    <property type="match status" value="1"/>
</dbReference>
<name>A0A545TGG8_9PROT</name>
<comment type="similarity">
    <text evidence="3">In the N-terminal section; belongs to the glycosyltransferase 51 family.</text>
</comment>
<dbReference type="RefSeq" id="WP_142898603.1">
    <property type="nucleotide sequence ID" value="NZ_ML660059.1"/>
</dbReference>
<keyword evidence="7" id="KW-0808">Transferase</keyword>
<accession>A0A545TGG8</accession>
<dbReference type="InterPro" id="IPR001460">
    <property type="entry name" value="PCN-bd_Tpept"/>
</dbReference>
<dbReference type="GO" id="GO:0008658">
    <property type="term" value="F:penicillin binding"/>
    <property type="evidence" value="ECO:0007669"/>
    <property type="project" value="InterPro"/>
</dbReference>
<proteinExistence type="inferred from homology"/>
<organism evidence="19 20">
    <name type="scientific">Denitrobaculum tricleocarpae</name>
    <dbReference type="NCBI Taxonomy" id="2591009"/>
    <lineage>
        <taxon>Bacteria</taxon>
        <taxon>Pseudomonadati</taxon>
        <taxon>Pseudomonadota</taxon>
        <taxon>Alphaproteobacteria</taxon>
        <taxon>Rhodospirillales</taxon>
        <taxon>Rhodospirillaceae</taxon>
        <taxon>Denitrobaculum</taxon>
    </lineage>
</organism>
<evidence type="ECO:0000259" key="18">
    <source>
        <dbReference type="Pfam" id="PF00912"/>
    </source>
</evidence>
<evidence type="ECO:0000256" key="10">
    <source>
        <dbReference type="ARBA" id="ARBA00022984"/>
    </source>
</evidence>
<feature type="region of interest" description="Disordered" evidence="15">
    <location>
        <begin position="674"/>
        <end position="697"/>
    </location>
</feature>
<dbReference type="OrthoDB" id="9766909at2"/>
<dbReference type="NCBIfam" id="TIGR02074">
    <property type="entry name" value="PBP_1a_fam"/>
    <property type="match status" value="1"/>
</dbReference>
<evidence type="ECO:0000256" key="4">
    <source>
        <dbReference type="ARBA" id="ARBA00022645"/>
    </source>
</evidence>
<feature type="domain" description="Glycosyl transferase family 51" evidence="18">
    <location>
        <begin position="104"/>
        <end position="270"/>
    </location>
</feature>
<protein>
    <submittedName>
        <fullName evidence="19">PBP1A family penicillin-binding protein</fullName>
    </submittedName>
</protein>
<evidence type="ECO:0000259" key="17">
    <source>
        <dbReference type="Pfam" id="PF00905"/>
    </source>
</evidence>
<dbReference type="UniPathway" id="UPA00219"/>
<feature type="domain" description="Penicillin-binding protein transpeptidase" evidence="17">
    <location>
        <begin position="355"/>
        <end position="584"/>
    </location>
</feature>
<keyword evidence="10" id="KW-0573">Peptidoglycan synthesis</keyword>
<reference evidence="19 20" key="1">
    <citation type="submission" date="2019-06" db="EMBL/GenBank/DDBJ databases">
        <title>Whole genome sequence for Rhodospirillaceae sp. R148.</title>
        <authorList>
            <person name="Wang G."/>
        </authorList>
    </citation>
    <scope>NUCLEOTIDE SEQUENCE [LARGE SCALE GENOMIC DNA]</scope>
    <source>
        <strain evidence="19 20">R148</strain>
    </source>
</reference>
<evidence type="ECO:0000256" key="14">
    <source>
        <dbReference type="ARBA" id="ARBA00049902"/>
    </source>
</evidence>
<evidence type="ECO:0000256" key="5">
    <source>
        <dbReference type="ARBA" id="ARBA00022670"/>
    </source>
</evidence>
<comment type="similarity">
    <text evidence="2">In the C-terminal section; belongs to the transpeptidase family.</text>
</comment>
<evidence type="ECO:0000256" key="16">
    <source>
        <dbReference type="SAM" id="Phobius"/>
    </source>
</evidence>
<evidence type="ECO:0000256" key="1">
    <source>
        <dbReference type="ARBA" id="ARBA00004752"/>
    </source>
</evidence>
<dbReference type="InterPro" id="IPR036950">
    <property type="entry name" value="PBP_transglycosylase"/>
</dbReference>
<evidence type="ECO:0000256" key="8">
    <source>
        <dbReference type="ARBA" id="ARBA00022801"/>
    </source>
</evidence>
<evidence type="ECO:0000256" key="13">
    <source>
        <dbReference type="ARBA" id="ARBA00034000"/>
    </source>
</evidence>